<feature type="domain" description="Cytochrome oxidase subunit II copper A binding" evidence="18">
    <location>
        <begin position="127"/>
        <end position="259"/>
    </location>
</feature>
<evidence type="ECO:0000256" key="17">
    <source>
        <dbReference type="SAM" id="Phobius"/>
    </source>
</evidence>
<dbReference type="PANTHER" id="PTHR22888:SF9">
    <property type="entry name" value="CYTOCHROME C OXIDASE SUBUNIT 2"/>
    <property type="match status" value="1"/>
</dbReference>
<evidence type="ECO:0000256" key="16">
    <source>
        <dbReference type="SAM" id="MobiDB-lite"/>
    </source>
</evidence>
<dbReference type="EMBL" id="BAAAQY010000014">
    <property type="protein sequence ID" value="GAA2248309.1"/>
    <property type="molecule type" value="Genomic_DNA"/>
</dbReference>
<evidence type="ECO:0000256" key="6">
    <source>
        <dbReference type="ARBA" id="ARBA00022692"/>
    </source>
</evidence>
<dbReference type="InterPro" id="IPR045187">
    <property type="entry name" value="CcO_II"/>
</dbReference>
<proteinExistence type="inferred from homology"/>
<dbReference type="InterPro" id="IPR014222">
    <property type="entry name" value="Cyt_c_oxidase_su2"/>
</dbReference>
<evidence type="ECO:0000313" key="20">
    <source>
        <dbReference type="Proteomes" id="UP001500929"/>
    </source>
</evidence>
<evidence type="ECO:0000313" key="19">
    <source>
        <dbReference type="EMBL" id="GAA2248309.1"/>
    </source>
</evidence>
<dbReference type="NCBIfam" id="TIGR02866">
    <property type="entry name" value="CoxB"/>
    <property type="match status" value="1"/>
</dbReference>
<dbReference type="SUPFAM" id="SSF49503">
    <property type="entry name" value="Cupredoxins"/>
    <property type="match status" value="1"/>
</dbReference>
<keyword evidence="20" id="KW-1185">Reference proteome</keyword>
<dbReference type="InterPro" id="IPR036257">
    <property type="entry name" value="Cyt_c_oxidase_su2_TM_sf"/>
</dbReference>
<reference evidence="20" key="1">
    <citation type="journal article" date="2019" name="Int. J. Syst. Evol. Microbiol.">
        <title>The Global Catalogue of Microorganisms (GCM) 10K type strain sequencing project: providing services to taxonomists for standard genome sequencing and annotation.</title>
        <authorList>
            <consortium name="The Broad Institute Genomics Platform"/>
            <consortium name="The Broad Institute Genome Sequencing Center for Infectious Disease"/>
            <person name="Wu L."/>
            <person name="Ma J."/>
        </authorList>
    </citation>
    <scope>NUCLEOTIDE SEQUENCE [LARGE SCALE GENOMIC DNA]</scope>
    <source>
        <strain evidence="20">JCM 16117</strain>
    </source>
</reference>
<comment type="catalytic activity">
    <reaction evidence="15">
        <text>4 Fe(II)-[cytochrome c] + O2 + 8 H(+)(in) = 4 Fe(III)-[cytochrome c] + 2 H2O + 4 H(+)(out)</text>
        <dbReference type="Rhea" id="RHEA:11436"/>
        <dbReference type="Rhea" id="RHEA-COMP:10350"/>
        <dbReference type="Rhea" id="RHEA-COMP:14399"/>
        <dbReference type="ChEBI" id="CHEBI:15377"/>
        <dbReference type="ChEBI" id="CHEBI:15378"/>
        <dbReference type="ChEBI" id="CHEBI:15379"/>
        <dbReference type="ChEBI" id="CHEBI:29033"/>
        <dbReference type="ChEBI" id="CHEBI:29034"/>
        <dbReference type="EC" id="7.1.1.9"/>
    </reaction>
</comment>
<dbReference type="PANTHER" id="PTHR22888">
    <property type="entry name" value="CYTOCHROME C OXIDASE, SUBUNIT II"/>
    <property type="match status" value="1"/>
</dbReference>
<keyword evidence="4" id="KW-0813">Transport</keyword>
<protein>
    <recommendedName>
        <fullName evidence="3">cytochrome-c oxidase</fullName>
        <ecNumber evidence="3">7.1.1.9</ecNumber>
    </recommendedName>
    <alternativeName>
        <fullName evidence="14">Cytochrome aa3 subunit 2</fullName>
    </alternativeName>
</protein>
<evidence type="ECO:0000256" key="13">
    <source>
        <dbReference type="ARBA" id="ARBA00024688"/>
    </source>
</evidence>
<keyword evidence="7" id="KW-0479">Metal-binding</keyword>
<evidence type="ECO:0000256" key="4">
    <source>
        <dbReference type="ARBA" id="ARBA00022448"/>
    </source>
</evidence>
<dbReference type="SUPFAM" id="SSF81464">
    <property type="entry name" value="Cytochrome c oxidase subunit II-like, transmembrane region"/>
    <property type="match status" value="1"/>
</dbReference>
<dbReference type="PROSITE" id="PS00078">
    <property type="entry name" value="COX2"/>
    <property type="match status" value="1"/>
</dbReference>
<name>A0ABP5R2V0_9MICO</name>
<feature type="transmembrane region" description="Helical" evidence="17">
    <location>
        <begin position="97"/>
        <end position="115"/>
    </location>
</feature>
<comment type="function">
    <text evidence="13">Subunits I and II form the functional core of the enzyme complex. Electrons originating in cytochrome c are transferred via heme a and Cu(A) to the binuclear center formed by heme a3 and Cu(B).</text>
</comment>
<dbReference type="PRINTS" id="PR01166">
    <property type="entry name" value="CYCOXIDASEII"/>
</dbReference>
<evidence type="ECO:0000259" key="18">
    <source>
        <dbReference type="PROSITE" id="PS50857"/>
    </source>
</evidence>
<evidence type="ECO:0000256" key="7">
    <source>
        <dbReference type="ARBA" id="ARBA00022723"/>
    </source>
</evidence>
<dbReference type="EC" id="7.1.1.9" evidence="3"/>
<evidence type="ECO:0000256" key="10">
    <source>
        <dbReference type="ARBA" id="ARBA00022989"/>
    </source>
</evidence>
<keyword evidence="12 17" id="KW-0472">Membrane</keyword>
<keyword evidence="5" id="KW-0679">Respiratory chain</keyword>
<dbReference type="Gene3D" id="1.10.287.90">
    <property type="match status" value="1"/>
</dbReference>
<dbReference type="Gene3D" id="2.60.40.420">
    <property type="entry name" value="Cupredoxins - blue copper proteins"/>
    <property type="match status" value="1"/>
</dbReference>
<keyword evidence="6 17" id="KW-0812">Transmembrane</keyword>
<evidence type="ECO:0000256" key="1">
    <source>
        <dbReference type="ARBA" id="ARBA00004141"/>
    </source>
</evidence>
<dbReference type="Pfam" id="PF00116">
    <property type="entry name" value="COX2"/>
    <property type="match status" value="1"/>
</dbReference>
<evidence type="ECO:0000256" key="11">
    <source>
        <dbReference type="ARBA" id="ARBA00023008"/>
    </source>
</evidence>
<keyword evidence="10 17" id="KW-1133">Transmembrane helix</keyword>
<evidence type="ECO:0000256" key="14">
    <source>
        <dbReference type="ARBA" id="ARBA00031399"/>
    </source>
</evidence>
<dbReference type="Proteomes" id="UP001500929">
    <property type="component" value="Unassembled WGS sequence"/>
</dbReference>
<evidence type="ECO:0000256" key="9">
    <source>
        <dbReference type="ARBA" id="ARBA00022982"/>
    </source>
</evidence>
<dbReference type="InterPro" id="IPR002429">
    <property type="entry name" value="CcO_II-like_C"/>
</dbReference>
<evidence type="ECO:0000256" key="3">
    <source>
        <dbReference type="ARBA" id="ARBA00012949"/>
    </source>
</evidence>
<keyword evidence="8" id="KW-1278">Translocase</keyword>
<evidence type="ECO:0000256" key="12">
    <source>
        <dbReference type="ARBA" id="ARBA00023136"/>
    </source>
</evidence>
<feature type="transmembrane region" description="Helical" evidence="17">
    <location>
        <begin position="47"/>
        <end position="76"/>
    </location>
</feature>
<keyword evidence="11" id="KW-0186">Copper</keyword>
<gene>
    <name evidence="19" type="primary">coxB</name>
    <name evidence="19" type="ORF">GCM10009851_37130</name>
</gene>
<feature type="region of interest" description="Disordered" evidence="16">
    <location>
        <begin position="264"/>
        <end position="290"/>
    </location>
</feature>
<dbReference type="InterPro" id="IPR001505">
    <property type="entry name" value="Copper_CuA"/>
</dbReference>
<comment type="subcellular location">
    <subcellularLocation>
        <location evidence="1">Membrane</location>
        <topology evidence="1">Multi-pass membrane protein</topology>
    </subcellularLocation>
</comment>
<organism evidence="19 20">
    <name type="scientific">Herbiconiux moechotypicola</name>
    <dbReference type="NCBI Taxonomy" id="637393"/>
    <lineage>
        <taxon>Bacteria</taxon>
        <taxon>Bacillati</taxon>
        <taxon>Actinomycetota</taxon>
        <taxon>Actinomycetes</taxon>
        <taxon>Micrococcales</taxon>
        <taxon>Microbacteriaceae</taxon>
        <taxon>Herbiconiux</taxon>
    </lineage>
</organism>
<evidence type="ECO:0000256" key="2">
    <source>
        <dbReference type="ARBA" id="ARBA00007866"/>
    </source>
</evidence>
<keyword evidence="9" id="KW-0249">Electron transport</keyword>
<evidence type="ECO:0000256" key="15">
    <source>
        <dbReference type="ARBA" id="ARBA00047816"/>
    </source>
</evidence>
<dbReference type="PROSITE" id="PS51257">
    <property type="entry name" value="PROKAR_LIPOPROTEIN"/>
    <property type="match status" value="1"/>
</dbReference>
<comment type="caution">
    <text evidence="19">The sequence shown here is derived from an EMBL/GenBank/DDBJ whole genome shotgun (WGS) entry which is preliminary data.</text>
</comment>
<dbReference type="PROSITE" id="PS50857">
    <property type="entry name" value="COX2_CUA"/>
    <property type="match status" value="1"/>
</dbReference>
<sequence length="290" mass="33018">MRSKRRLRWAAIPVAALLSVVLAGCTQQQLQGWLPTEPGTTNNVDRVIGLWVTSWIVLLAVGVITWALIIWAIVVYRRRKGQTGLPAQLRYNMPIEIFYTIVPLILVLGFFAFTARDQAAIEEPYADPEVKIQVFGKQWAWDFNYVDEDVYYAGVQGQADPDDDNGELVESEIPVLYLPVGKTVEIQLESRDVIHSFWVIDFLYKKDMLPGKTNYMYVTPEREGTFSGKCAELCGEYHSMMLFNVKVVSQQEYDDYIQSLRDSGNEGQLGHEYDRNQNLPGIGTPAHEEE</sequence>
<dbReference type="RefSeq" id="WP_259481511.1">
    <property type="nucleotide sequence ID" value="NZ_BAAAQY010000014.1"/>
</dbReference>
<dbReference type="InterPro" id="IPR008972">
    <property type="entry name" value="Cupredoxin"/>
</dbReference>
<comment type="similarity">
    <text evidence="2">Belongs to the cytochrome c oxidase subunit 2 family.</text>
</comment>
<evidence type="ECO:0000256" key="8">
    <source>
        <dbReference type="ARBA" id="ARBA00022967"/>
    </source>
</evidence>
<evidence type="ECO:0000256" key="5">
    <source>
        <dbReference type="ARBA" id="ARBA00022660"/>
    </source>
</evidence>
<accession>A0ABP5R2V0</accession>
<dbReference type="CDD" id="cd13919">
    <property type="entry name" value="CuRO_HCO_II_like_5"/>
    <property type="match status" value="1"/>
</dbReference>